<proteinExistence type="predicted"/>
<reference evidence="3" key="2">
    <citation type="submission" date="2025-08" db="UniProtKB">
        <authorList>
            <consortium name="Ensembl"/>
        </authorList>
    </citation>
    <scope>IDENTIFICATION</scope>
</reference>
<dbReference type="FunCoup" id="H0WTF8">
    <property type="interactions" value="143"/>
</dbReference>
<feature type="coiled-coil region" evidence="1">
    <location>
        <begin position="822"/>
        <end position="856"/>
    </location>
</feature>
<dbReference type="GO" id="GO:0005576">
    <property type="term" value="C:extracellular region"/>
    <property type="evidence" value="ECO:0007669"/>
    <property type="project" value="GOC"/>
</dbReference>
<dbReference type="STRING" id="30611.ENSOGAP00000005436"/>
<evidence type="ECO:0000313" key="4">
    <source>
        <dbReference type="Proteomes" id="UP000005225"/>
    </source>
</evidence>
<accession>H0WTF8</accession>
<keyword evidence="4" id="KW-1185">Reference proteome</keyword>
<feature type="coiled-coil region" evidence="1">
    <location>
        <begin position="1047"/>
        <end position="1081"/>
    </location>
</feature>
<dbReference type="EMBL" id="AAQR03041048">
    <property type="status" value="NOT_ANNOTATED_CDS"/>
    <property type="molecule type" value="Genomic_DNA"/>
</dbReference>
<reference evidence="3" key="3">
    <citation type="submission" date="2025-09" db="UniProtKB">
        <authorList>
            <consortium name="Ensembl"/>
        </authorList>
    </citation>
    <scope>IDENTIFICATION</scope>
</reference>
<dbReference type="GO" id="GO:0030317">
    <property type="term" value="P:flagellated sperm motility"/>
    <property type="evidence" value="ECO:0007669"/>
    <property type="project" value="Ensembl"/>
</dbReference>
<protein>
    <submittedName>
        <fullName evidence="3">Coiled-coil domain 40 molecular ruler complex subunit</fullName>
    </submittedName>
</protein>
<dbReference type="PANTHER" id="PTHR16275">
    <property type="entry name" value="COILED-COIL DOMAIN-CONTAINING PROTEIN 40"/>
    <property type="match status" value="1"/>
</dbReference>
<dbReference type="Pfam" id="PF08647">
    <property type="entry name" value="BRE1"/>
    <property type="match status" value="1"/>
</dbReference>
<keyword evidence="1" id="KW-0175">Coiled coil</keyword>
<feature type="region of interest" description="Disordered" evidence="2">
    <location>
        <begin position="128"/>
        <end position="186"/>
    </location>
</feature>
<dbReference type="EMBL" id="AAQR03041049">
    <property type="status" value="NOT_ANNOTATED_CDS"/>
    <property type="molecule type" value="Genomic_DNA"/>
</dbReference>
<reference evidence="4" key="1">
    <citation type="submission" date="2011-03" db="EMBL/GenBank/DDBJ databases">
        <title>Version 3 of the genome sequence of Otolemur garnettii (Bushbaby).</title>
        <authorList>
            <consortium name="The Broad Institute Genome Sequencing Platform"/>
            <person name="Di Palma F."/>
            <person name="Johnson J."/>
            <person name="Lander E.S."/>
            <person name="Lindblad-Toh K."/>
            <person name="Jaffe D.B."/>
            <person name="Gnerre S."/>
            <person name="MacCallum I."/>
            <person name="Przybylski D."/>
            <person name="Ribeiro F.J."/>
            <person name="Burton J.N."/>
            <person name="Walker B.J."/>
            <person name="Sharpe T."/>
            <person name="Hall G."/>
        </authorList>
    </citation>
    <scope>NUCLEOTIDE SEQUENCE [LARGE SCALE GENOMIC DNA]</scope>
</reference>
<dbReference type="OMA" id="RMQRIQK"/>
<dbReference type="GO" id="GO:0071910">
    <property type="term" value="P:determination of liver left/right asymmetry"/>
    <property type="evidence" value="ECO:0007669"/>
    <property type="project" value="Ensembl"/>
</dbReference>
<dbReference type="Ensembl" id="ENSOGAT00000006086.2">
    <property type="protein sequence ID" value="ENSOGAP00000005436.2"/>
    <property type="gene ID" value="ENSOGAG00000006083.2"/>
</dbReference>
<dbReference type="GeneTree" id="ENSGT00440000035688"/>
<dbReference type="EMBL" id="AAQR03041045">
    <property type="status" value="NOT_ANNOTATED_CDS"/>
    <property type="molecule type" value="Genomic_DNA"/>
</dbReference>
<dbReference type="InParanoid" id="H0WTF8"/>
<feature type="coiled-coil region" evidence="1">
    <location>
        <begin position="532"/>
        <end position="573"/>
    </location>
</feature>
<dbReference type="EMBL" id="AAQR03041050">
    <property type="status" value="NOT_ANNOTATED_CDS"/>
    <property type="molecule type" value="Genomic_DNA"/>
</dbReference>
<evidence type="ECO:0000313" key="3">
    <source>
        <dbReference type="Ensembl" id="ENSOGAP00000005436.2"/>
    </source>
</evidence>
<evidence type="ECO:0000256" key="2">
    <source>
        <dbReference type="SAM" id="MobiDB-lite"/>
    </source>
</evidence>
<dbReference type="InterPro" id="IPR037386">
    <property type="entry name" value="CCDC40"/>
</dbReference>
<dbReference type="AlphaFoldDB" id="H0WTF8"/>
<dbReference type="GO" id="GO:0001947">
    <property type="term" value="P:heart looping"/>
    <property type="evidence" value="ECO:0007669"/>
    <property type="project" value="Ensembl"/>
</dbReference>
<dbReference type="GO" id="GO:0005930">
    <property type="term" value="C:axoneme"/>
    <property type="evidence" value="ECO:0007669"/>
    <property type="project" value="Ensembl"/>
</dbReference>
<dbReference type="GO" id="GO:0035469">
    <property type="term" value="P:determination of pancreatic left/right asymmetry"/>
    <property type="evidence" value="ECO:0007669"/>
    <property type="project" value="Ensembl"/>
</dbReference>
<name>H0WTF8_OTOGA</name>
<dbReference type="GO" id="GO:0036159">
    <property type="term" value="P:inner dynein arm assembly"/>
    <property type="evidence" value="ECO:0007669"/>
    <property type="project" value="Ensembl"/>
</dbReference>
<dbReference type="eggNOG" id="ENOG502QQ91">
    <property type="taxonomic scope" value="Eukaryota"/>
</dbReference>
<feature type="compositionally biased region" description="Basic and acidic residues" evidence="2">
    <location>
        <begin position="17"/>
        <end position="27"/>
    </location>
</feature>
<dbReference type="GO" id="GO:0003356">
    <property type="term" value="P:regulation of cilium beat frequency"/>
    <property type="evidence" value="ECO:0007669"/>
    <property type="project" value="Ensembl"/>
</dbReference>
<dbReference type="EMBL" id="AAQR03041047">
    <property type="status" value="NOT_ANNOTATED_CDS"/>
    <property type="molecule type" value="Genomic_DNA"/>
</dbReference>
<dbReference type="Proteomes" id="UP000005225">
    <property type="component" value="Unassembled WGS sequence"/>
</dbReference>
<feature type="coiled-coil region" evidence="1">
    <location>
        <begin position="385"/>
        <end position="412"/>
    </location>
</feature>
<evidence type="ECO:0000256" key="1">
    <source>
        <dbReference type="SAM" id="Coils"/>
    </source>
</evidence>
<feature type="compositionally biased region" description="Basic and acidic residues" evidence="2">
    <location>
        <begin position="82"/>
        <end position="97"/>
    </location>
</feature>
<feature type="compositionally biased region" description="Basic and acidic residues" evidence="2">
    <location>
        <begin position="141"/>
        <end position="154"/>
    </location>
</feature>
<dbReference type="EMBL" id="AAQR03041046">
    <property type="status" value="NOT_ANNOTATED_CDS"/>
    <property type="molecule type" value="Genomic_DNA"/>
</dbReference>
<sequence>MAEPGDAAGGSFPEGGSEDKKDDKTEGRMVSPLKTDKGQESDEAAGAMEHPEREGAGEEGSLEGYPLYEGDSQHEATSLYEDVPKPEEDTKYEDGKYEEEVWYEEEFESDLETVSPHRQLSSLALTYSEVGPWEPPTEEGSPEHLPERGSRDMDVEGSPKGMPSPSESREQVAPTAEPSQEILVPSEHLGQAASETIVGRLAKSKEEVLEKVFFPMGLQHRFRLSEGSTMSEMEDALLSRDELESGFPLGQPTQPAFLDRIQQLSLEGGTLEDRMESEGSDEAEDEGSHLVVLDPDHPLMVRFQAALKNYLTRQIEKLKLELQELGVATKQSRAQRQELGVNLYGVQQHLAHLQMQLERSHDRHSAAACERRQTEDELESTRTLYAKTFKAAEEERRKLAALQTEMENLALNLFYMQNIDQDVRDDICVMKQVVNKAEVERARAEVEKKRQDLFVDQLTTQAKQLEDNIALFEAQHVAQAEDTRTIRKAVSEACTEIDTIGVEKKHILQQWATSLLGMKSRNEAHTAILDALRECQHQVKSMDNEIEAYKKSITKEEEKNEKLASILNRVEMEASLMKKLTTQCLAKQEALQSEFNTYTLTLQESEAALNKGHQERAVVTGELQAVQQAVLQELEVKRKMDDDIREKLQEHMTSNKMTKFFNKLIQRLQKEKTNMVTHLSKLDGDIAQATLDMTNTTCRTEMYQKTLAGLLGRGNFQSPFVTASHNQCTPKAVAWGRWAVPAGELPGRALNQSPQHHISHSRGVEVGPLELEIKRLTKQLDEQSTSVTQAQVTWLRLQQEMVKASQEREEQLQSTSMLQKEMHILEQKKLRIENKINQEKKEQKETDRHMRELDKDLKKLNVLMSQSRSSSEELRQGNLVTEHEFVRTLKDAERETIEMQEKLDQLKEEKAATLSNLVEAEHQIMLWEKKIQLAKEMRSSVDSEVGQTEIRAMKAEIHRMKVRYEQLLKQQEKMIRSMEQAVARRETIVIRAEGQSKLDKNAITRTDFHHKQIELRRKIRDIYKATEECTKTVLELEETQKSVSSSLLKRQQQLSALQADLDVLEANLDQLTALKRQNLREIVALQTRVKHLQAVREGRYVFLFRSEEALQAEQQRLDGRMGLIATILHQVQDDYPQFQEALHKVSQQVAIKLQALGPS</sequence>
<dbReference type="HOGENOM" id="CLU_008826_0_0_1"/>
<organism evidence="3 4">
    <name type="scientific">Otolemur garnettii</name>
    <name type="common">Small-eared galago</name>
    <name type="synonym">Garnett's greater bushbaby</name>
    <dbReference type="NCBI Taxonomy" id="30611"/>
    <lineage>
        <taxon>Eukaryota</taxon>
        <taxon>Metazoa</taxon>
        <taxon>Chordata</taxon>
        <taxon>Craniata</taxon>
        <taxon>Vertebrata</taxon>
        <taxon>Euteleostomi</taxon>
        <taxon>Mammalia</taxon>
        <taxon>Eutheria</taxon>
        <taxon>Euarchontoglires</taxon>
        <taxon>Primates</taxon>
        <taxon>Strepsirrhini</taxon>
        <taxon>Lorisiformes</taxon>
        <taxon>Galagidae</taxon>
        <taxon>Otolemur</taxon>
    </lineage>
</organism>
<dbReference type="GO" id="GO:0044458">
    <property type="term" value="P:motile cilium assembly"/>
    <property type="evidence" value="ECO:0007669"/>
    <property type="project" value="Ensembl"/>
</dbReference>
<feature type="coiled-coil region" evidence="1">
    <location>
        <begin position="889"/>
        <end position="981"/>
    </location>
</feature>
<feature type="region of interest" description="Disordered" evidence="2">
    <location>
        <begin position="1"/>
        <end position="97"/>
    </location>
</feature>
<dbReference type="GO" id="GO:0071907">
    <property type="term" value="P:determination of digestive tract left/right asymmetry"/>
    <property type="evidence" value="ECO:0007669"/>
    <property type="project" value="Ensembl"/>
</dbReference>
<dbReference type="EMBL" id="AAQR03041051">
    <property type="status" value="NOT_ANNOTATED_CDS"/>
    <property type="molecule type" value="Genomic_DNA"/>
</dbReference>
<dbReference type="GO" id="GO:0060287">
    <property type="term" value="P:epithelial cilium movement involved in determination of left/right asymmetry"/>
    <property type="evidence" value="ECO:0007669"/>
    <property type="project" value="Ensembl"/>
</dbReference>
<dbReference type="EMBL" id="AAQR03041052">
    <property type="status" value="NOT_ANNOTATED_CDS"/>
    <property type="molecule type" value="Genomic_DNA"/>
</dbReference>
<dbReference type="PANTHER" id="PTHR16275:SF8">
    <property type="entry name" value="COILED-COIL DOMAIN-CONTAINING PROTEIN 40"/>
    <property type="match status" value="1"/>
</dbReference>
<dbReference type="GO" id="GO:0030324">
    <property type="term" value="P:lung development"/>
    <property type="evidence" value="ECO:0007669"/>
    <property type="project" value="Ensembl"/>
</dbReference>